<gene>
    <name evidence="2" type="ORF">ACFFJP_16795</name>
</gene>
<dbReference type="Pfam" id="PF13425">
    <property type="entry name" value="O-antigen_lig"/>
    <property type="match status" value="1"/>
</dbReference>
<comment type="caution">
    <text evidence="2">The sequence shown here is derived from an EMBL/GenBank/DDBJ whole genome shotgun (WGS) entry which is preliminary data.</text>
</comment>
<evidence type="ECO:0000313" key="3">
    <source>
        <dbReference type="Proteomes" id="UP001589813"/>
    </source>
</evidence>
<keyword evidence="1" id="KW-0472">Membrane</keyword>
<feature type="transmembrane region" description="Helical" evidence="1">
    <location>
        <begin position="390"/>
        <end position="410"/>
    </location>
</feature>
<dbReference type="Proteomes" id="UP001589813">
    <property type="component" value="Unassembled WGS sequence"/>
</dbReference>
<feature type="transmembrane region" description="Helical" evidence="1">
    <location>
        <begin position="354"/>
        <end position="378"/>
    </location>
</feature>
<proteinExistence type="predicted"/>
<feature type="transmembrane region" description="Helical" evidence="1">
    <location>
        <begin position="58"/>
        <end position="76"/>
    </location>
</feature>
<feature type="transmembrane region" description="Helical" evidence="1">
    <location>
        <begin position="236"/>
        <end position="254"/>
    </location>
</feature>
<organism evidence="2 3">
    <name type="scientific">Rheinheimera tilapiae</name>
    <dbReference type="NCBI Taxonomy" id="875043"/>
    <lineage>
        <taxon>Bacteria</taxon>
        <taxon>Pseudomonadati</taxon>
        <taxon>Pseudomonadota</taxon>
        <taxon>Gammaproteobacteria</taxon>
        <taxon>Chromatiales</taxon>
        <taxon>Chromatiaceae</taxon>
        <taxon>Rheinheimera</taxon>
    </lineage>
</organism>
<feature type="transmembrane region" description="Helical" evidence="1">
    <location>
        <begin position="88"/>
        <end position="107"/>
    </location>
</feature>
<keyword evidence="2" id="KW-0436">Ligase</keyword>
<feature type="transmembrane region" description="Helical" evidence="1">
    <location>
        <begin position="416"/>
        <end position="432"/>
    </location>
</feature>
<name>A0ABV6BGM7_9GAMM</name>
<feature type="transmembrane region" description="Helical" evidence="1">
    <location>
        <begin position="261"/>
        <end position="279"/>
    </location>
</feature>
<protein>
    <submittedName>
        <fullName evidence="2">O-antigen ligase family protein</fullName>
    </submittedName>
</protein>
<dbReference type="EMBL" id="JBHLXP010000005">
    <property type="protein sequence ID" value="MFC0049962.1"/>
    <property type="molecule type" value="Genomic_DNA"/>
</dbReference>
<evidence type="ECO:0000256" key="1">
    <source>
        <dbReference type="SAM" id="Phobius"/>
    </source>
</evidence>
<feature type="transmembrane region" description="Helical" evidence="1">
    <location>
        <begin position="213"/>
        <end position="230"/>
    </location>
</feature>
<dbReference type="GO" id="GO:0016874">
    <property type="term" value="F:ligase activity"/>
    <property type="evidence" value="ECO:0007669"/>
    <property type="project" value="UniProtKB-KW"/>
</dbReference>
<dbReference type="RefSeq" id="WP_377246828.1">
    <property type="nucleotide sequence ID" value="NZ_JBHLXP010000005.1"/>
</dbReference>
<evidence type="ECO:0000313" key="2">
    <source>
        <dbReference type="EMBL" id="MFC0049962.1"/>
    </source>
</evidence>
<accession>A0ABV6BGM7</accession>
<feature type="transmembrane region" description="Helical" evidence="1">
    <location>
        <begin position="184"/>
        <end position="206"/>
    </location>
</feature>
<keyword evidence="1" id="KW-0812">Transmembrane</keyword>
<keyword evidence="1" id="KW-1133">Transmembrane helix</keyword>
<reference evidence="2 3" key="1">
    <citation type="submission" date="2024-09" db="EMBL/GenBank/DDBJ databases">
        <authorList>
            <person name="Sun Q."/>
            <person name="Mori K."/>
        </authorList>
    </citation>
    <scope>NUCLEOTIDE SEQUENCE [LARGE SCALE GENOMIC DNA]</scope>
    <source>
        <strain evidence="2 3">KCTC 23315</strain>
    </source>
</reference>
<sequence length="452" mass="49701">MSSPQAVTASSLLQPAALLPTLRRLDLLILLLVKTYLLVDALNGFLLQQYGQGLPLSAAYKSLLMALMLLSCSLTLGRRITLLPMMMALLLIGPVISFFSFGHAAGLSYDIGMVLKLLAPLLAAWYCFGLCQRDAGLAQRNLHQLMWLGFSIIVMNLLLGRLGYGLSAYLPSDYFPDQQLGSKGFFKATNELSALLLVFSAYLFAWYWPRQKAVFAMVLALSLFCSSTLLTKTGNAGVLLLALLIPFLQARSLWQPYRRLILLALAGAAVLTLLLAWQLPAILPHLPLSEKQQLVLQQQGAIGIVLSNRDLFVRDNWVFVEQYFPTWQHLLGVGNAGLALYSSKPLAEIDPADLFIWFGVAGLAWYLLWFAGVIRLALTGWRQAPQSVAAGVLALNLLLLVVASMAGHVLTSGMLWIPWGMLNGAWALWISAEQRLSTDQRLSPEEHAHAAQ</sequence>
<feature type="transmembrane region" description="Helical" evidence="1">
    <location>
        <begin position="113"/>
        <end position="133"/>
    </location>
</feature>
<keyword evidence="3" id="KW-1185">Reference proteome</keyword>
<feature type="transmembrane region" description="Helical" evidence="1">
    <location>
        <begin position="145"/>
        <end position="164"/>
    </location>
</feature>
<dbReference type="InterPro" id="IPR049504">
    <property type="entry name" value="O-antigen_lig"/>
</dbReference>